<evidence type="ECO:0000256" key="1">
    <source>
        <dbReference type="SAM" id="MobiDB-lite"/>
    </source>
</evidence>
<sequence>MSVEDLIVSLYIKEDNKAVEKRSKGNSTISGANIMEDNPNNSKKWKKASGQQSNPPKKKFKGKCLNCGKVGRKSVDCRAPKKFKKKDRANMAETKNEMDDLYPMISE</sequence>
<keyword evidence="3" id="KW-1185">Reference proteome</keyword>
<name>A0A2G3AIS0_CAPAN</name>
<accession>A0A2G3AIS0</accession>
<dbReference type="PANTHER" id="PTHR47592">
    <property type="entry name" value="PBF68 PROTEIN"/>
    <property type="match status" value="1"/>
</dbReference>
<dbReference type="Gramene" id="PHT94137">
    <property type="protein sequence ID" value="PHT94137"/>
    <property type="gene ID" value="T459_02019"/>
</dbReference>
<dbReference type="Proteomes" id="UP000222542">
    <property type="component" value="Unassembled WGS sequence"/>
</dbReference>
<gene>
    <name evidence="2" type="ORF">T459_02019</name>
</gene>
<feature type="region of interest" description="Disordered" evidence="1">
    <location>
        <begin position="19"/>
        <end position="61"/>
    </location>
</feature>
<dbReference type="EMBL" id="AYRZ02000001">
    <property type="protein sequence ID" value="PHT94137.1"/>
    <property type="molecule type" value="Genomic_DNA"/>
</dbReference>
<proteinExistence type="predicted"/>
<evidence type="ECO:0000313" key="2">
    <source>
        <dbReference type="EMBL" id="PHT94137.1"/>
    </source>
</evidence>
<evidence type="ECO:0000313" key="3">
    <source>
        <dbReference type="Proteomes" id="UP000222542"/>
    </source>
</evidence>
<dbReference type="AlphaFoldDB" id="A0A2G3AIS0"/>
<feature type="compositionally biased region" description="Basic and acidic residues" evidence="1">
    <location>
        <begin position="88"/>
        <end position="98"/>
    </location>
</feature>
<organism evidence="2 3">
    <name type="scientific">Capsicum annuum</name>
    <name type="common">Capsicum pepper</name>
    <dbReference type="NCBI Taxonomy" id="4072"/>
    <lineage>
        <taxon>Eukaryota</taxon>
        <taxon>Viridiplantae</taxon>
        <taxon>Streptophyta</taxon>
        <taxon>Embryophyta</taxon>
        <taxon>Tracheophyta</taxon>
        <taxon>Spermatophyta</taxon>
        <taxon>Magnoliopsida</taxon>
        <taxon>eudicotyledons</taxon>
        <taxon>Gunneridae</taxon>
        <taxon>Pentapetalae</taxon>
        <taxon>asterids</taxon>
        <taxon>lamiids</taxon>
        <taxon>Solanales</taxon>
        <taxon>Solanaceae</taxon>
        <taxon>Solanoideae</taxon>
        <taxon>Capsiceae</taxon>
        <taxon>Capsicum</taxon>
    </lineage>
</organism>
<evidence type="ECO:0008006" key="4">
    <source>
        <dbReference type="Google" id="ProtNLM"/>
    </source>
</evidence>
<reference evidence="2 3" key="1">
    <citation type="journal article" date="2014" name="Nat. Genet.">
        <title>Genome sequence of the hot pepper provides insights into the evolution of pungency in Capsicum species.</title>
        <authorList>
            <person name="Kim S."/>
            <person name="Park M."/>
            <person name="Yeom S.I."/>
            <person name="Kim Y.M."/>
            <person name="Lee J.M."/>
            <person name="Lee H.A."/>
            <person name="Seo E."/>
            <person name="Choi J."/>
            <person name="Cheong K."/>
            <person name="Kim K.T."/>
            <person name="Jung K."/>
            <person name="Lee G.W."/>
            <person name="Oh S.K."/>
            <person name="Bae C."/>
            <person name="Kim S.B."/>
            <person name="Lee H.Y."/>
            <person name="Kim S.Y."/>
            <person name="Kim M.S."/>
            <person name="Kang B.C."/>
            <person name="Jo Y.D."/>
            <person name="Yang H.B."/>
            <person name="Jeong H.J."/>
            <person name="Kang W.H."/>
            <person name="Kwon J.K."/>
            <person name="Shin C."/>
            <person name="Lim J.Y."/>
            <person name="Park J.H."/>
            <person name="Huh J.H."/>
            <person name="Kim J.S."/>
            <person name="Kim B.D."/>
            <person name="Cohen O."/>
            <person name="Paran I."/>
            <person name="Suh M.C."/>
            <person name="Lee S.B."/>
            <person name="Kim Y.K."/>
            <person name="Shin Y."/>
            <person name="Noh S.J."/>
            <person name="Park J."/>
            <person name="Seo Y.S."/>
            <person name="Kwon S.Y."/>
            <person name="Kim H.A."/>
            <person name="Park J.M."/>
            <person name="Kim H.J."/>
            <person name="Choi S.B."/>
            <person name="Bosland P.W."/>
            <person name="Reeves G."/>
            <person name="Jo S.H."/>
            <person name="Lee B.W."/>
            <person name="Cho H.T."/>
            <person name="Choi H.S."/>
            <person name="Lee M.S."/>
            <person name="Yu Y."/>
            <person name="Do Choi Y."/>
            <person name="Park B.S."/>
            <person name="van Deynze A."/>
            <person name="Ashrafi H."/>
            <person name="Hill T."/>
            <person name="Kim W.T."/>
            <person name="Pai H.S."/>
            <person name="Ahn H.K."/>
            <person name="Yeam I."/>
            <person name="Giovannoni J.J."/>
            <person name="Rose J.K."/>
            <person name="Sorensen I."/>
            <person name="Lee S.J."/>
            <person name="Kim R.W."/>
            <person name="Choi I.Y."/>
            <person name="Choi B.S."/>
            <person name="Lim J.S."/>
            <person name="Lee Y.H."/>
            <person name="Choi D."/>
        </authorList>
    </citation>
    <scope>NUCLEOTIDE SEQUENCE [LARGE SCALE GENOMIC DNA]</scope>
    <source>
        <strain evidence="3">cv. CM334</strain>
    </source>
</reference>
<reference evidence="2 3" key="2">
    <citation type="journal article" date="2017" name="Genome Biol.">
        <title>New reference genome sequences of hot pepper reveal the massive evolution of plant disease-resistance genes by retroduplication.</title>
        <authorList>
            <person name="Kim S."/>
            <person name="Park J."/>
            <person name="Yeom S.I."/>
            <person name="Kim Y.M."/>
            <person name="Seo E."/>
            <person name="Kim K.T."/>
            <person name="Kim M.S."/>
            <person name="Lee J.M."/>
            <person name="Cheong K."/>
            <person name="Shin H.S."/>
            <person name="Kim S.B."/>
            <person name="Han K."/>
            <person name="Lee J."/>
            <person name="Park M."/>
            <person name="Lee H.A."/>
            <person name="Lee H.Y."/>
            <person name="Lee Y."/>
            <person name="Oh S."/>
            <person name="Lee J.H."/>
            <person name="Choi E."/>
            <person name="Choi E."/>
            <person name="Lee S.E."/>
            <person name="Jeon J."/>
            <person name="Kim H."/>
            <person name="Choi G."/>
            <person name="Song H."/>
            <person name="Lee J."/>
            <person name="Lee S.C."/>
            <person name="Kwon J.K."/>
            <person name="Lee H.Y."/>
            <person name="Koo N."/>
            <person name="Hong Y."/>
            <person name="Kim R.W."/>
            <person name="Kang W.H."/>
            <person name="Huh J.H."/>
            <person name="Kang B.C."/>
            <person name="Yang T.J."/>
            <person name="Lee Y.H."/>
            <person name="Bennetzen J.L."/>
            <person name="Choi D."/>
        </authorList>
    </citation>
    <scope>NUCLEOTIDE SEQUENCE [LARGE SCALE GENOMIC DNA]</scope>
    <source>
        <strain evidence="3">cv. CM334</strain>
    </source>
</reference>
<feature type="region of interest" description="Disordered" evidence="1">
    <location>
        <begin position="88"/>
        <end position="107"/>
    </location>
</feature>
<comment type="caution">
    <text evidence="2">The sequence shown here is derived from an EMBL/GenBank/DDBJ whole genome shotgun (WGS) entry which is preliminary data.</text>
</comment>
<protein>
    <recommendedName>
        <fullName evidence="4">CCHC-type domain-containing protein</fullName>
    </recommendedName>
</protein>